<evidence type="ECO:0000313" key="1">
    <source>
        <dbReference type="EMBL" id="MDQ0100612.1"/>
    </source>
</evidence>
<sequence length="97" mass="10369">MARQYGGTADEVRRSKSRISTPRASVTYCDARTKQKGIMSELRIGDSLPVDLLSFRAAECLVSTGAPESEDVCVLDAGHTGNHLAAGADMVVRAVWS</sequence>
<organism evidence="1 2">
    <name type="scientific">Paenarthrobacter nicotinovorans</name>
    <name type="common">Arthrobacter nicotinovorans</name>
    <dbReference type="NCBI Taxonomy" id="29320"/>
    <lineage>
        <taxon>Bacteria</taxon>
        <taxon>Bacillati</taxon>
        <taxon>Actinomycetota</taxon>
        <taxon>Actinomycetes</taxon>
        <taxon>Micrococcales</taxon>
        <taxon>Micrococcaceae</taxon>
        <taxon>Paenarthrobacter</taxon>
    </lineage>
</organism>
<dbReference type="Proteomes" id="UP001244563">
    <property type="component" value="Unassembled WGS sequence"/>
</dbReference>
<comment type="caution">
    <text evidence="1">The sequence shown here is derived from an EMBL/GenBank/DDBJ whole genome shotgun (WGS) entry which is preliminary data.</text>
</comment>
<dbReference type="RefSeq" id="WP_306876618.1">
    <property type="nucleotide sequence ID" value="NZ_JAUSSW010000001.1"/>
</dbReference>
<evidence type="ECO:0000313" key="2">
    <source>
        <dbReference type="Proteomes" id="UP001244563"/>
    </source>
</evidence>
<gene>
    <name evidence="1" type="ORF">J2T10_000231</name>
</gene>
<accession>A0ABT9TG66</accession>
<name>A0ABT9TG66_PAENI</name>
<protein>
    <submittedName>
        <fullName evidence="1">Uncharacterized protein</fullName>
    </submittedName>
</protein>
<keyword evidence="2" id="KW-1185">Reference proteome</keyword>
<dbReference type="EMBL" id="JAUSSW010000001">
    <property type="protein sequence ID" value="MDQ0100612.1"/>
    <property type="molecule type" value="Genomic_DNA"/>
</dbReference>
<reference evidence="1 2" key="1">
    <citation type="submission" date="2023-07" db="EMBL/GenBank/DDBJ databases">
        <title>Sorghum-associated microbial communities from plants grown in Nebraska, USA.</title>
        <authorList>
            <person name="Schachtman D."/>
        </authorList>
    </citation>
    <scope>NUCLEOTIDE SEQUENCE [LARGE SCALE GENOMIC DNA]</scope>
    <source>
        <strain evidence="1 2">CC523</strain>
    </source>
</reference>
<proteinExistence type="predicted"/>